<name>A0A834Z819_TETSI</name>
<dbReference type="PANTHER" id="PTHR45089">
    <property type="entry name" value="DNAJ HEAT SHOCK AMINO-TERMINAL DOMAIN PROTEIN-RELATED"/>
    <property type="match status" value="1"/>
</dbReference>
<accession>A0A834Z819</accession>
<feature type="domain" description="DUF3444" evidence="1">
    <location>
        <begin position="1"/>
        <end position="58"/>
    </location>
</feature>
<evidence type="ECO:0000313" key="2">
    <source>
        <dbReference type="EMBL" id="KAF8400058.1"/>
    </source>
</evidence>
<gene>
    <name evidence="2" type="ORF">HHK36_015933</name>
</gene>
<dbReference type="Proteomes" id="UP000655225">
    <property type="component" value="Unassembled WGS sequence"/>
</dbReference>
<dbReference type="OrthoDB" id="1911590at2759"/>
<dbReference type="PANTHER" id="PTHR45089:SF59">
    <property type="entry name" value="DNAJ HEAT SHOCK N-TERMINAL DOMAIN-CONTAINING PROTEIN"/>
    <property type="match status" value="1"/>
</dbReference>
<proteinExistence type="predicted"/>
<evidence type="ECO:0000259" key="1">
    <source>
        <dbReference type="Pfam" id="PF11926"/>
    </source>
</evidence>
<protein>
    <recommendedName>
        <fullName evidence="1">DUF3444 domain-containing protein</fullName>
    </recommendedName>
</protein>
<dbReference type="AlphaFoldDB" id="A0A834Z819"/>
<reference evidence="2 3" key="1">
    <citation type="submission" date="2020-04" db="EMBL/GenBank/DDBJ databases">
        <title>Plant Genome Project.</title>
        <authorList>
            <person name="Zhang R.-G."/>
        </authorList>
    </citation>
    <scope>NUCLEOTIDE SEQUENCE [LARGE SCALE GENOMIC DNA]</scope>
    <source>
        <strain evidence="2">YNK0</strain>
        <tissue evidence="2">Leaf</tissue>
    </source>
</reference>
<dbReference type="EMBL" id="JABCRI010000010">
    <property type="protein sequence ID" value="KAF8400058.1"/>
    <property type="molecule type" value="Genomic_DNA"/>
</dbReference>
<dbReference type="OMA" id="SRICNIN"/>
<feature type="domain" description="DUF3444" evidence="1">
    <location>
        <begin position="693"/>
        <end position="899"/>
    </location>
</feature>
<evidence type="ECO:0000313" key="3">
    <source>
        <dbReference type="Proteomes" id="UP000655225"/>
    </source>
</evidence>
<dbReference type="Pfam" id="PF11926">
    <property type="entry name" value="DUF3444"/>
    <property type="match status" value="4"/>
</dbReference>
<sequence length="922" mass="106579">MVEVVSEYTEESGVTVAGIIRVEGFQTVYQRFGLFKQFSRRELLRFSHRVPAVRLSGYEKNGVPTGSWKLNSAAYTLISDFPPNLEVGFQRNLPFLWKNTQEGSIIVIVVAIVRSYEVFVLQFRLYNRHGFHEGTRSISIVEYSGSFRKAVLCLHSRPVSWLTATESFRDGIALLEWPEVAYDEFGMLWASHDEFGMPRRYIRIDHSSGPGALSACGAFTVYRKAESINLSAISPLLPLSVPLIGKCTYHIYPRKGDVWAITGEPNLKLTPLHLGSPRIQMLQIVQVFENYHVGIGTRVVYLVKVNGSYRSLFRRHVNEGVEVSFPIPMKEFGRFSHQVPSFRLAGDEIVSGCFELDPSALPLHVDNFKDNVGSKIDNEYLSMRFLDLKSYNRLVNYKYHTLWAVYDPQYRIPIKYAMVFHSKSSESVVGMSWLEPDPTTEDQKSWYRAGLPIACGKFRSRETIDAQKDLVLSHPVPLKLLGNPWPGKYDCIIYPRTGDVWGIYKDWDMKWSCDSRFKNLFRRKAKSTGVVISFEIPKNDIYRFSHQIPAYRIRRKGDEEILEGSVVLDPQLMSHYVTNSYSFGQSSLSECLTNEERSWEIQPPHLDNPRGHVEEEKNGIELENQVKTHNRFEFSSTHLTEKMEKRKGTSEEVNLFPHEANLRKQGDERIRVEGDAIEQEMLPLEGETKNIFEQSNLECHDLDNFDYSKNYELDQIWALYDDLDGMPRSYARINRFIPTELKLEVTLLEPHAMIEEELQWVMEENLPMSCGTFRSSTSTIIKEMPLFSHQVVCGEGKTVRRSFYKIFPRKGEIWPIYRDWDPNWTHLDFKNHLHYRMVEVVSDYTEESGVTVAGIIRVEGFRTVYQRHLHDGFGLFKQFSRRELLLFSHRVPAVRLSGYEKNGVPTGSWELNSTVLVTHHPS</sequence>
<organism evidence="2 3">
    <name type="scientific">Tetracentron sinense</name>
    <name type="common">Spur-leaf</name>
    <dbReference type="NCBI Taxonomy" id="13715"/>
    <lineage>
        <taxon>Eukaryota</taxon>
        <taxon>Viridiplantae</taxon>
        <taxon>Streptophyta</taxon>
        <taxon>Embryophyta</taxon>
        <taxon>Tracheophyta</taxon>
        <taxon>Spermatophyta</taxon>
        <taxon>Magnoliopsida</taxon>
        <taxon>Trochodendrales</taxon>
        <taxon>Trochodendraceae</taxon>
        <taxon>Tetracentron</taxon>
    </lineage>
</organism>
<feature type="domain" description="DUF3444" evidence="1">
    <location>
        <begin position="212"/>
        <end position="348"/>
    </location>
</feature>
<keyword evidence="3" id="KW-1185">Reference proteome</keyword>
<feature type="domain" description="DUF3444" evidence="1">
    <location>
        <begin position="383"/>
        <end position="514"/>
    </location>
</feature>
<comment type="caution">
    <text evidence="2">The sequence shown here is derived from an EMBL/GenBank/DDBJ whole genome shotgun (WGS) entry which is preliminary data.</text>
</comment>
<dbReference type="InterPro" id="IPR024593">
    <property type="entry name" value="DUF3444"/>
</dbReference>